<feature type="transmembrane region" description="Helical" evidence="1">
    <location>
        <begin position="154"/>
        <end position="177"/>
    </location>
</feature>
<sequence length="257" mass="30100">MKYLYKSIVLGNSDSFNIYINVNIIIESIYVTEMKNIFKEVFMNTSNPYAGIMRIAEWFVRFTYVNVLWFVFTLLGGVVFGFMPSTIAMFSLFRRWFRGEEEFPVFGTYWNEYKLNFKNSNVIGIPLLMIGIFLYVDFLILIEISNWMSNALLVILGMIGLVYLFVIVNIFPVLTHFKLSFKEYYKRAFYLSLLQPFRFFLLIITNAITVLLLFTIPILFPIIGASIFGAINMWSFLQGFGKIEEKKEHLQMESAVE</sequence>
<keyword evidence="1" id="KW-0812">Transmembrane</keyword>
<evidence type="ECO:0008006" key="4">
    <source>
        <dbReference type="Google" id="ProtNLM"/>
    </source>
</evidence>
<comment type="caution">
    <text evidence="2">The sequence shown here is derived from an EMBL/GenBank/DDBJ whole genome shotgun (WGS) entry which is preliminary data.</text>
</comment>
<evidence type="ECO:0000256" key="1">
    <source>
        <dbReference type="SAM" id="Phobius"/>
    </source>
</evidence>
<proteinExistence type="predicted"/>
<feature type="transmembrane region" description="Helical" evidence="1">
    <location>
        <begin position="189"/>
        <end position="212"/>
    </location>
</feature>
<dbReference type="EMBL" id="PDOE01000005">
    <property type="protein sequence ID" value="RKL66844.1"/>
    <property type="molecule type" value="Genomic_DNA"/>
</dbReference>
<evidence type="ECO:0000313" key="2">
    <source>
        <dbReference type="EMBL" id="RKL66844.1"/>
    </source>
</evidence>
<accession>A0A3A9K162</accession>
<feature type="transmembrane region" description="Helical" evidence="1">
    <location>
        <begin position="218"/>
        <end position="237"/>
    </location>
</feature>
<keyword evidence="1" id="KW-0472">Membrane</keyword>
<dbReference type="AlphaFoldDB" id="A0A3A9K162"/>
<dbReference type="Pfam" id="PF04854">
    <property type="entry name" value="DUF624"/>
    <property type="match status" value="1"/>
</dbReference>
<organism evidence="2 3">
    <name type="scientific">Salipaludibacillus neizhouensis</name>
    <dbReference type="NCBI Taxonomy" id="885475"/>
    <lineage>
        <taxon>Bacteria</taxon>
        <taxon>Bacillati</taxon>
        <taxon>Bacillota</taxon>
        <taxon>Bacilli</taxon>
        <taxon>Bacillales</taxon>
        <taxon>Bacillaceae</taxon>
    </lineage>
</organism>
<keyword evidence="1" id="KW-1133">Transmembrane helix</keyword>
<dbReference type="InterPro" id="IPR006938">
    <property type="entry name" value="DUF624"/>
</dbReference>
<feature type="transmembrane region" description="Helical" evidence="1">
    <location>
        <begin position="67"/>
        <end position="93"/>
    </location>
</feature>
<name>A0A3A9K162_9BACI</name>
<dbReference type="Proteomes" id="UP000281498">
    <property type="component" value="Unassembled WGS sequence"/>
</dbReference>
<protein>
    <recommendedName>
        <fullName evidence="4">DUF624 domain-containing protein</fullName>
    </recommendedName>
</protein>
<feature type="transmembrane region" description="Helical" evidence="1">
    <location>
        <begin position="122"/>
        <end position="142"/>
    </location>
</feature>
<evidence type="ECO:0000313" key="3">
    <source>
        <dbReference type="Proteomes" id="UP000281498"/>
    </source>
</evidence>
<keyword evidence="3" id="KW-1185">Reference proteome</keyword>
<reference evidence="2 3" key="1">
    <citation type="submission" date="2017-10" db="EMBL/GenBank/DDBJ databases">
        <title>Bacillus sp. nov., a halophilic bacterium isolated from a Keqin Lake.</title>
        <authorList>
            <person name="Wang H."/>
        </authorList>
    </citation>
    <scope>NUCLEOTIDE SEQUENCE [LARGE SCALE GENOMIC DNA]</scope>
    <source>
        <strain evidence="2 3">KCTC 13187</strain>
    </source>
</reference>
<gene>
    <name evidence="2" type="ORF">CR203_13505</name>
</gene>